<sequence>MLLHSYPCIICLLIVLSSAIITCLIIPRIIDAAHIHQIYDILGNCRKQHDQGIPRLGGVAIFIGFIVSFLLPGLPGEKLNINYLLCGFIIIFALGLIDDLAGVTARTKFITQFIAAFILVIPGDIRISNMYGFLGIYELPYVLSSLLTIFLIMLVVNAFNLIDGIDGLAATTGIFVNGTLGLLFIYMGQYELAALPLSLVGALIGFLKFNITPAKIFMGDTGSLLIGLVSIISAIKFIEMSKFINSSPLRVYSAPLLIIALLMGPVFDTIRVMVIRITKGISPFTADRNHNHHRMLKIGFNHLQTTIVFAILNAISIAIVLFLDGINSSFLLCYVFLTYLFFNGFLTFTIRFKQRSLTS</sequence>
<dbReference type="GO" id="GO:0071555">
    <property type="term" value="P:cell wall organization"/>
    <property type="evidence" value="ECO:0007669"/>
    <property type="project" value="TreeGrafter"/>
</dbReference>
<feature type="transmembrane region" description="Helical" evidence="8">
    <location>
        <begin position="223"/>
        <end position="244"/>
    </location>
</feature>
<dbReference type="GO" id="GO:0009103">
    <property type="term" value="P:lipopolysaccharide biosynthetic process"/>
    <property type="evidence" value="ECO:0007669"/>
    <property type="project" value="TreeGrafter"/>
</dbReference>
<feature type="transmembrane region" description="Helical" evidence="8">
    <location>
        <begin position="6"/>
        <end position="26"/>
    </location>
</feature>
<dbReference type="GO" id="GO:0016780">
    <property type="term" value="F:phosphotransferase activity, for other substituted phosphate groups"/>
    <property type="evidence" value="ECO:0007669"/>
    <property type="project" value="InterPro"/>
</dbReference>
<feature type="transmembrane region" description="Helical" evidence="8">
    <location>
        <begin position="56"/>
        <end position="74"/>
    </location>
</feature>
<dbReference type="InterPro" id="IPR018480">
    <property type="entry name" value="PNAcMuramoyl-5peptid_Trfase_CS"/>
</dbReference>
<keyword evidence="3 9" id="KW-0808">Transferase</keyword>
<evidence type="ECO:0000256" key="4">
    <source>
        <dbReference type="ARBA" id="ARBA00022692"/>
    </source>
</evidence>
<comment type="subcellular location">
    <subcellularLocation>
        <location evidence="1">Cell membrane</location>
        <topology evidence="1">Multi-pass membrane protein</topology>
    </subcellularLocation>
</comment>
<name>A0A1H1SEZ9_MUCMA</name>
<dbReference type="EMBL" id="LT629740">
    <property type="protein sequence ID" value="SDS46547.1"/>
    <property type="molecule type" value="Genomic_DNA"/>
</dbReference>
<keyword evidence="4 8" id="KW-0812">Transmembrane</keyword>
<protein>
    <submittedName>
        <fullName evidence="9">UDP-N-acetylmuramyl pentapeptide phosphotransferase/UDP-N-acetylglucosamine-1-phosphate transferase</fullName>
    </submittedName>
</protein>
<dbReference type="AlphaFoldDB" id="A0A1H1SEZ9"/>
<evidence type="ECO:0000256" key="7">
    <source>
        <dbReference type="PIRSR" id="PIRSR600715-1"/>
    </source>
</evidence>
<dbReference type="GO" id="GO:0044038">
    <property type="term" value="P:cell wall macromolecule biosynthetic process"/>
    <property type="evidence" value="ECO:0007669"/>
    <property type="project" value="TreeGrafter"/>
</dbReference>
<reference evidence="9 10" key="1">
    <citation type="submission" date="2016-10" db="EMBL/GenBank/DDBJ databases">
        <authorList>
            <person name="de Groot N.N."/>
        </authorList>
    </citation>
    <scope>NUCLEOTIDE SEQUENCE [LARGE SCALE GENOMIC DNA]</scope>
    <source>
        <strain evidence="9 10">MP1X4</strain>
    </source>
</reference>
<evidence type="ECO:0000313" key="9">
    <source>
        <dbReference type="EMBL" id="SDS46547.1"/>
    </source>
</evidence>
<evidence type="ECO:0000256" key="1">
    <source>
        <dbReference type="ARBA" id="ARBA00004651"/>
    </source>
</evidence>
<dbReference type="GO" id="GO:0005886">
    <property type="term" value="C:plasma membrane"/>
    <property type="evidence" value="ECO:0007669"/>
    <property type="project" value="UniProtKB-SubCell"/>
</dbReference>
<evidence type="ECO:0000256" key="2">
    <source>
        <dbReference type="ARBA" id="ARBA00022475"/>
    </source>
</evidence>
<keyword evidence="7" id="KW-0479">Metal-binding</keyword>
<feature type="binding site" evidence="7">
    <location>
        <position position="160"/>
    </location>
    <ligand>
        <name>Mg(2+)</name>
        <dbReference type="ChEBI" id="CHEBI:18420"/>
    </ligand>
</feature>
<organism evidence="9 10">
    <name type="scientific">Mucilaginibacter mallensis</name>
    <dbReference type="NCBI Taxonomy" id="652787"/>
    <lineage>
        <taxon>Bacteria</taxon>
        <taxon>Pseudomonadati</taxon>
        <taxon>Bacteroidota</taxon>
        <taxon>Sphingobacteriia</taxon>
        <taxon>Sphingobacteriales</taxon>
        <taxon>Sphingobacteriaceae</taxon>
        <taxon>Mucilaginibacter</taxon>
    </lineage>
</organism>
<feature type="transmembrane region" description="Helical" evidence="8">
    <location>
        <begin position="139"/>
        <end position="161"/>
    </location>
</feature>
<dbReference type="PANTHER" id="PTHR22926:SF3">
    <property type="entry name" value="UNDECAPRENYL-PHOSPHATE ALPHA-N-ACETYLGLUCOSAMINYL 1-PHOSPHATE TRANSFERASE"/>
    <property type="match status" value="1"/>
</dbReference>
<dbReference type="InterPro" id="IPR000715">
    <property type="entry name" value="Glycosyl_transferase_4"/>
</dbReference>
<feature type="transmembrane region" description="Helical" evidence="8">
    <location>
        <begin position="256"/>
        <end position="277"/>
    </location>
</feature>
<keyword evidence="7" id="KW-0460">Magnesium</keyword>
<keyword evidence="5 8" id="KW-1133">Transmembrane helix</keyword>
<keyword evidence="6 8" id="KW-0472">Membrane</keyword>
<gene>
    <name evidence="9" type="ORF">SAMN05216490_1203</name>
</gene>
<proteinExistence type="predicted"/>
<feature type="binding site" evidence="7">
    <location>
        <position position="220"/>
    </location>
    <ligand>
        <name>Mg(2+)</name>
        <dbReference type="ChEBI" id="CHEBI:18420"/>
    </ligand>
</feature>
<feature type="transmembrane region" description="Helical" evidence="8">
    <location>
        <begin position="329"/>
        <end position="350"/>
    </location>
</feature>
<dbReference type="Proteomes" id="UP000199679">
    <property type="component" value="Chromosome I"/>
</dbReference>
<evidence type="ECO:0000256" key="5">
    <source>
        <dbReference type="ARBA" id="ARBA00022989"/>
    </source>
</evidence>
<evidence type="ECO:0000256" key="6">
    <source>
        <dbReference type="ARBA" id="ARBA00023136"/>
    </source>
</evidence>
<comment type="cofactor">
    <cofactor evidence="7">
        <name>Mg(2+)</name>
        <dbReference type="ChEBI" id="CHEBI:18420"/>
    </cofactor>
</comment>
<evidence type="ECO:0000256" key="3">
    <source>
        <dbReference type="ARBA" id="ARBA00022679"/>
    </source>
</evidence>
<dbReference type="GO" id="GO:0046872">
    <property type="term" value="F:metal ion binding"/>
    <property type="evidence" value="ECO:0007669"/>
    <property type="project" value="UniProtKB-KW"/>
</dbReference>
<evidence type="ECO:0000313" key="10">
    <source>
        <dbReference type="Proteomes" id="UP000199679"/>
    </source>
</evidence>
<feature type="transmembrane region" description="Helical" evidence="8">
    <location>
        <begin position="298"/>
        <end position="323"/>
    </location>
</feature>
<evidence type="ECO:0000256" key="8">
    <source>
        <dbReference type="SAM" id="Phobius"/>
    </source>
</evidence>
<feature type="transmembrane region" description="Helical" evidence="8">
    <location>
        <begin position="80"/>
        <end position="97"/>
    </location>
</feature>
<feature type="transmembrane region" description="Helical" evidence="8">
    <location>
        <begin position="168"/>
        <end position="187"/>
    </location>
</feature>
<dbReference type="PANTHER" id="PTHR22926">
    <property type="entry name" value="PHOSPHO-N-ACETYLMURAMOYL-PENTAPEPTIDE-TRANSFERASE"/>
    <property type="match status" value="1"/>
</dbReference>
<dbReference type="PROSITE" id="PS01348">
    <property type="entry name" value="MRAY_2"/>
    <property type="match status" value="1"/>
</dbReference>
<keyword evidence="2" id="KW-1003">Cell membrane</keyword>
<keyword evidence="10" id="KW-1185">Reference proteome</keyword>
<dbReference type="OrthoDB" id="9783652at2"/>
<feature type="transmembrane region" description="Helical" evidence="8">
    <location>
        <begin position="193"/>
        <end position="211"/>
    </location>
</feature>
<accession>A0A1H1SEZ9</accession>
<dbReference type="Pfam" id="PF00953">
    <property type="entry name" value="Glycos_transf_4"/>
    <property type="match status" value="1"/>
</dbReference>
<dbReference type="CDD" id="cd06853">
    <property type="entry name" value="GT_WecA_like"/>
    <property type="match status" value="1"/>
</dbReference>
<dbReference type="STRING" id="652787.SAMN05216490_1203"/>
<dbReference type="RefSeq" id="WP_091370293.1">
    <property type="nucleotide sequence ID" value="NZ_LT629740.1"/>
</dbReference>